<dbReference type="Proteomes" id="UP000042997">
    <property type="component" value="Unassembled WGS sequence"/>
</dbReference>
<name>A0A098BP58_9NOCA</name>
<dbReference type="PROSITE" id="PS50994">
    <property type="entry name" value="INTEGRASE"/>
    <property type="match status" value="1"/>
</dbReference>
<dbReference type="InterPro" id="IPR001584">
    <property type="entry name" value="Integrase_cat-core"/>
</dbReference>
<feature type="domain" description="Integrase catalytic" evidence="2">
    <location>
        <begin position="150"/>
        <end position="337"/>
    </location>
</feature>
<dbReference type="PANTHER" id="PTHR35004">
    <property type="entry name" value="TRANSPOSASE RV3428C-RELATED"/>
    <property type="match status" value="1"/>
</dbReference>
<sequence>MSGLADLPEADRRQAMHRYEVLRPHLEDDVPLTQAAHDAGVAVRTAERWLARYRAGGLTGLARSPRTPTGRRLDPILVSLIEGMALRKPRASIATIHRRAETVAQQRGWTPASYSTVYSIVAGLDPALLTLAHEGSAALRDRYELAYRRTSERPNEIWQADHTELDIEVLDPGGTPARAWLTVVLDDHSRAVPGYTVGLDAPSALHTSLALRQAIWTKSDPKWPMCGIPNVLYVDHGSDFTSDHLTQVAADLKFQLVYSTVARPQGRGKIERFFGTITTELLPELPGHLVHGRPTSPPAITLSDLDEAIGAFITNTYHLRRHSETGISPKRAWTGQGWLPRMPESLDQLDLLLVEVAKPRVVHRDGIHFQGLRYLDPLLAAYVREPVTIRYDPRDITEIRVFHHGRYLCKAVSPEHAGETISLKDIDAARRAHRRHLRAQINERISVVTDYLPTRQPPRADPQPASRLRTYRED</sequence>
<dbReference type="Pfam" id="PF00665">
    <property type="entry name" value="rve"/>
    <property type="match status" value="1"/>
</dbReference>
<dbReference type="Pfam" id="PF09299">
    <property type="entry name" value="Mu-transpos_C"/>
    <property type="match status" value="1"/>
</dbReference>
<proteinExistence type="predicted"/>
<dbReference type="EMBL" id="CCSD01000059">
    <property type="protein sequence ID" value="CDZ89521.1"/>
    <property type="molecule type" value="Genomic_DNA"/>
</dbReference>
<dbReference type="InterPro" id="IPR009057">
    <property type="entry name" value="Homeodomain-like_sf"/>
</dbReference>
<dbReference type="RefSeq" id="WP_096824246.1">
    <property type="nucleotide sequence ID" value="NZ_JAJNCM010000007.1"/>
</dbReference>
<gene>
    <name evidence="3" type="ORF">RHRU231_480068</name>
</gene>
<dbReference type="GO" id="GO:0003676">
    <property type="term" value="F:nucleic acid binding"/>
    <property type="evidence" value="ECO:0007669"/>
    <property type="project" value="InterPro"/>
</dbReference>
<dbReference type="Gene3D" id="2.30.30.130">
    <property type="entry name" value="Transposase, Mu, C-terminal"/>
    <property type="match status" value="1"/>
</dbReference>
<dbReference type="InterPro" id="IPR012337">
    <property type="entry name" value="RNaseH-like_sf"/>
</dbReference>
<dbReference type="SUPFAM" id="SSF46689">
    <property type="entry name" value="Homeodomain-like"/>
    <property type="match status" value="1"/>
</dbReference>
<evidence type="ECO:0000256" key="1">
    <source>
        <dbReference type="SAM" id="MobiDB-lite"/>
    </source>
</evidence>
<dbReference type="OrthoDB" id="568335at2"/>
<evidence type="ECO:0000313" key="4">
    <source>
        <dbReference type="Proteomes" id="UP000042997"/>
    </source>
</evidence>
<evidence type="ECO:0000259" key="2">
    <source>
        <dbReference type="PROSITE" id="PS50994"/>
    </source>
</evidence>
<dbReference type="SUPFAM" id="SSF53098">
    <property type="entry name" value="Ribonuclease H-like"/>
    <property type="match status" value="1"/>
</dbReference>
<dbReference type="InterPro" id="IPR036397">
    <property type="entry name" value="RNaseH_sf"/>
</dbReference>
<organism evidence="3 4">
    <name type="scientific">Rhodococcus ruber</name>
    <dbReference type="NCBI Taxonomy" id="1830"/>
    <lineage>
        <taxon>Bacteria</taxon>
        <taxon>Bacillati</taxon>
        <taxon>Actinomycetota</taxon>
        <taxon>Actinomycetes</taxon>
        <taxon>Mycobacteriales</taxon>
        <taxon>Nocardiaceae</taxon>
        <taxon>Rhodococcus</taxon>
    </lineage>
</organism>
<dbReference type="InterPro" id="IPR015378">
    <property type="entry name" value="Transposase-like_Mu_C"/>
</dbReference>
<accession>A0A098BP58</accession>
<protein>
    <submittedName>
        <fullName evidence="3">Transposase</fullName>
    </submittedName>
</protein>
<dbReference type="GO" id="GO:0015074">
    <property type="term" value="P:DNA integration"/>
    <property type="evidence" value="ECO:0007669"/>
    <property type="project" value="InterPro"/>
</dbReference>
<dbReference type="Gene3D" id="3.30.420.10">
    <property type="entry name" value="Ribonuclease H-like superfamily/Ribonuclease H"/>
    <property type="match status" value="1"/>
</dbReference>
<evidence type="ECO:0000313" key="3">
    <source>
        <dbReference type="EMBL" id="CDZ89521.1"/>
    </source>
</evidence>
<reference evidence="3 4" key="1">
    <citation type="journal article" date="2014" name="Genome Announc.">
        <title>Draft Genome Sequence of Propane- and Butane-Oxidizing Actinobacterium Rhodococcus ruber IEGM 231.</title>
        <authorList>
            <person name="Ivshina I.B."/>
            <person name="Kuyukina M.S."/>
            <person name="Krivoruchko A.V."/>
            <person name="Barbe V."/>
            <person name="Fischer C."/>
        </authorList>
    </citation>
    <scope>NUCLEOTIDE SEQUENCE [LARGE SCALE GENOMIC DNA]</scope>
</reference>
<dbReference type="Gene3D" id="1.10.10.60">
    <property type="entry name" value="Homeodomain-like"/>
    <property type="match status" value="1"/>
</dbReference>
<dbReference type="InterPro" id="IPR009004">
    <property type="entry name" value="Transposase_Mu_C"/>
</dbReference>
<dbReference type="AlphaFoldDB" id="A0A098BP58"/>
<dbReference type="PANTHER" id="PTHR35004:SF6">
    <property type="entry name" value="TRANSPOSASE"/>
    <property type="match status" value="1"/>
</dbReference>
<dbReference type="Pfam" id="PF13565">
    <property type="entry name" value="HTH_32"/>
    <property type="match status" value="1"/>
</dbReference>
<dbReference type="SUPFAM" id="SSF50610">
    <property type="entry name" value="mu transposase, C-terminal domain"/>
    <property type="match status" value="1"/>
</dbReference>
<feature type="region of interest" description="Disordered" evidence="1">
    <location>
        <begin position="451"/>
        <end position="474"/>
    </location>
</feature>